<keyword evidence="4" id="KW-1185">Reference proteome</keyword>
<reference evidence="3" key="2">
    <citation type="submission" date="2020-09" db="EMBL/GenBank/DDBJ databases">
        <authorList>
            <person name="Sun Q."/>
            <person name="Zhou Y."/>
        </authorList>
    </citation>
    <scope>NUCLEOTIDE SEQUENCE</scope>
    <source>
        <strain evidence="3">CGMCC 4.7306</strain>
    </source>
</reference>
<sequence length="157" mass="17406">MGVLTPLAVRIGAISWLPRLLPQITWVDKRLQLASRGRLSLLRVAGLPNLMLSVPGRTSGIERTTPLLCVPDQDTWLIAGSNFGGPVMPAWVHNLRAASAPRIRLAGREIPVVATELSGDDRAHAWAVMVRTWPNYSLYEIRTRRTIPVFRLTPVSQ</sequence>
<dbReference type="RefSeq" id="WP_188894088.1">
    <property type="nucleotide sequence ID" value="NZ_BMMZ01000002.1"/>
</dbReference>
<dbReference type="AlphaFoldDB" id="A0A917W2E9"/>
<accession>A0A917W2E9</accession>
<dbReference type="PANTHER" id="PTHR39428:SF1">
    <property type="entry name" value="F420H(2)-DEPENDENT QUINONE REDUCTASE RV1261C"/>
    <property type="match status" value="1"/>
</dbReference>
<evidence type="ECO:0008006" key="5">
    <source>
        <dbReference type="Google" id="ProtNLM"/>
    </source>
</evidence>
<gene>
    <name evidence="3" type="ORF">GCM10011575_10210</name>
</gene>
<evidence type="ECO:0000313" key="4">
    <source>
        <dbReference type="Proteomes" id="UP000613840"/>
    </source>
</evidence>
<dbReference type="GO" id="GO:0016491">
    <property type="term" value="F:oxidoreductase activity"/>
    <property type="evidence" value="ECO:0007669"/>
    <property type="project" value="InterPro"/>
</dbReference>
<dbReference type="NCBIfam" id="TIGR00026">
    <property type="entry name" value="hi_GC_TIGR00026"/>
    <property type="match status" value="1"/>
</dbReference>
<evidence type="ECO:0000256" key="1">
    <source>
        <dbReference type="ARBA" id="ARBA00008710"/>
    </source>
</evidence>
<evidence type="ECO:0000313" key="3">
    <source>
        <dbReference type="EMBL" id="GGL53732.1"/>
    </source>
</evidence>
<name>A0A917W2E9_9ACTN</name>
<dbReference type="Gene3D" id="2.30.110.10">
    <property type="entry name" value="Electron Transport, Fmn-binding Protein, Chain A"/>
    <property type="match status" value="1"/>
</dbReference>
<protein>
    <recommendedName>
        <fullName evidence="5">Deazaflavin-dependent oxidoreductase, nitroreductase family</fullName>
    </recommendedName>
</protein>
<dbReference type="GO" id="GO:0070967">
    <property type="term" value="F:coenzyme F420 binding"/>
    <property type="evidence" value="ECO:0007669"/>
    <property type="project" value="TreeGrafter"/>
</dbReference>
<comment type="catalytic activity">
    <reaction evidence="2">
        <text>oxidized coenzyme F420-(gamma-L-Glu)(n) + a quinol + H(+) = reduced coenzyme F420-(gamma-L-Glu)(n) + a quinone</text>
        <dbReference type="Rhea" id="RHEA:39663"/>
        <dbReference type="Rhea" id="RHEA-COMP:12939"/>
        <dbReference type="Rhea" id="RHEA-COMP:14378"/>
        <dbReference type="ChEBI" id="CHEBI:15378"/>
        <dbReference type="ChEBI" id="CHEBI:24646"/>
        <dbReference type="ChEBI" id="CHEBI:132124"/>
        <dbReference type="ChEBI" id="CHEBI:133980"/>
        <dbReference type="ChEBI" id="CHEBI:139511"/>
    </reaction>
</comment>
<dbReference type="InterPro" id="IPR004378">
    <property type="entry name" value="F420H2_quin_Rdtase"/>
</dbReference>
<dbReference type="GO" id="GO:0005886">
    <property type="term" value="C:plasma membrane"/>
    <property type="evidence" value="ECO:0007669"/>
    <property type="project" value="TreeGrafter"/>
</dbReference>
<dbReference type="Pfam" id="PF04075">
    <property type="entry name" value="F420H2_quin_red"/>
    <property type="match status" value="1"/>
</dbReference>
<evidence type="ECO:0000256" key="2">
    <source>
        <dbReference type="ARBA" id="ARBA00049106"/>
    </source>
</evidence>
<dbReference type="PANTHER" id="PTHR39428">
    <property type="entry name" value="F420H(2)-DEPENDENT QUINONE REDUCTASE RV1261C"/>
    <property type="match status" value="1"/>
</dbReference>
<proteinExistence type="inferred from homology"/>
<dbReference type="EMBL" id="BMMZ01000002">
    <property type="protein sequence ID" value="GGL53732.1"/>
    <property type="molecule type" value="Genomic_DNA"/>
</dbReference>
<organism evidence="3 4">
    <name type="scientific">Microlunatus endophyticus</name>
    <dbReference type="NCBI Taxonomy" id="1716077"/>
    <lineage>
        <taxon>Bacteria</taxon>
        <taxon>Bacillati</taxon>
        <taxon>Actinomycetota</taxon>
        <taxon>Actinomycetes</taxon>
        <taxon>Propionibacteriales</taxon>
        <taxon>Propionibacteriaceae</taxon>
        <taxon>Microlunatus</taxon>
    </lineage>
</organism>
<dbReference type="InterPro" id="IPR012349">
    <property type="entry name" value="Split_barrel_FMN-bd"/>
</dbReference>
<comment type="similarity">
    <text evidence="1">Belongs to the F420H(2)-dependent quinone reductase family.</text>
</comment>
<reference evidence="3" key="1">
    <citation type="journal article" date="2014" name="Int. J. Syst. Evol. Microbiol.">
        <title>Complete genome sequence of Corynebacterium casei LMG S-19264T (=DSM 44701T), isolated from a smear-ripened cheese.</title>
        <authorList>
            <consortium name="US DOE Joint Genome Institute (JGI-PGF)"/>
            <person name="Walter F."/>
            <person name="Albersmeier A."/>
            <person name="Kalinowski J."/>
            <person name="Ruckert C."/>
        </authorList>
    </citation>
    <scope>NUCLEOTIDE SEQUENCE</scope>
    <source>
        <strain evidence="3">CGMCC 4.7306</strain>
    </source>
</reference>
<dbReference type="Proteomes" id="UP000613840">
    <property type="component" value="Unassembled WGS sequence"/>
</dbReference>
<comment type="caution">
    <text evidence="3">The sequence shown here is derived from an EMBL/GenBank/DDBJ whole genome shotgun (WGS) entry which is preliminary data.</text>
</comment>